<dbReference type="InterPro" id="IPR052359">
    <property type="entry name" value="HTH-type_reg/antitoxin"/>
</dbReference>
<accession>A0A437R084</accession>
<dbReference type="EMBL" id="SACS01000006">
    <property type="protein sequence ID" value="RVU40184.1"/>
    <property type="molecule type" value="Genomic_DNA"/>
</dbReference>
<dbReference type="InterPro" id="IPR010982">
    <property type="entry name" value="Lambda_DNA-bd_dom_sf"/>
</dbReference>
<dbReference type="GO" id="GO:0003677">
    <property type="term" value="F:DNA binding"/>
    <property type="evidence" value="ECO:0007669"/>
    <property type="project" value="UniProtKB-KW"/>
</dbReference>
<dbReference type="Pfam" id="PF01381">
    <property type="entry name" value="HTH_3"/>
    <property type="match status" value="1"/>
</dbReference>
<dbReference type="PANTHER" id="PTHR36511">
    <property type="entry name" value="MERR FAMILY BACTERIAL REGULATORY PROTEIN"/>
    <property type="match status" value="1"/>
</dbReference>
<comment type="caution">
    <text evidence="5">The sequence shown here is derived from an EMBL/GenBank/DDBJ whole genome shotgun (WGS) entry which is preliminary data.</text>
</comment>
<sequence>MNDELFNALLESVQQADGIIQGKAKPARLTAFAEPEVKAIRAKTGLTQERFATVVGVSKRTLENWEQGRRHPTGPARALLKILDADPKYALKALQG</sequence>
<dbReference type="InterPro" id="IPR047761">
    <property type="entry name" value="NadS-like"/>
</dbReference>
<reference evidence="5 6" key="1">
    <citation type="submission" date="2019-01" db="EMBL/GenBank/DDBJ databases">
        <authorList>
            <person name="Chen W.-M."/>
        </authorList>
    </citation>
    <scope>NUCLEOTIDE SEQUENCE [LARGE SCALE GENOMIC DNA]</scope>
    <source>
        <strain evidence="5 6">KYPC3</strain>
    </source>
</reference>
<keyword evidence="2" id="KW-0238">DNA-binding</keyword>
<protein>
    <submittedName>
        <fullName evidence="5">Helix-turn-helix domain-containing protein</fullName>
    </submittedName>
</protein>
<evidence type="ECO:0000259" key="4">
    <source>
        <dbReference type="PROSITE" id="PS50943"/>
    </source>
</evidence>
<dbReference type="CDD" id="cd00093">
    <property type="entry name" value="HTH_XRE"/>
    <property type="match status" value="1"/>
</dbReference>
<dbReference type="NCBIfam" id="NF041265">
    <property type="entry name" value="NadS"/>
    <property type="match status" value="1"/>
</dbReference>
<dbReference type="SUPFAM" id="SSF47413">
    <property type="entry name" value="lambda repressor-like DNA-binding domains"/>
    <property type="match status" value="1"/>
</dbReference>
<dbReference type="InterPro" id="IPR001387">
    <property type="entry name" value="Cro/C1-type_HTH"/>
</dbReference>
<evidence type="ECO:0000256" key="3">
    <source>
        <dbReference type="ARBA" id="ARBA00023163"/>
    </source>
</evidence>
<feature type="domain" description="HTH cro/C1-type" evidence="4">
    <location>
        <begin position="37"/>
        <end position="90"/>
    </location>
</feature>
<dbReference type="AlphaFoldDB" id="A0A437R084"/>
<dbReference type="Proteomes" id="UP000283077">
    <property type="component" value="Unassembled WGS sequence"/>
</dbReference>
<keyword evidence="6" id="KW-1185">Reference proteome</keyword>
<dbReference type="PANTHER" id="PTHR36511:SF4">
    <property type="entry name" value="ANTITOXIN MQSA"/>
    <property type="match status" value="1"/>
</dbReference>
<gene>
    <name evidence="5" type="ORF">EOE67_08015</name>
</gene>
<dbReference type="SMART" id="SM00530">
    <property type="entry name" value="HTH_XRE"/>
    <property type="match status" value="1"/>
</dbReference>
<keyword evidence="1" id="KW-0805">Transcription regulation</keyword>
<keyword evidence="3" id="KW-0804">Transcription</keyword>
<dbReference type="RefSeq" id="WP_127698528.1">
    <property type="nucleotide sequence ID" value="NZ_SACS01000006.1"/>
</dbReference>
<evidence type="ECO:0000313" key="6">
    <source>
        <dbReference type="Proteomes" id="UP000283077"/>
    </source>
</evidence>
<dbReference type="Gene3D" id="1.10.260.40">
    <property type="entry name" value="lambda repressor-like DNA-binding domains"/>
    <property type="match status" value="1"/>
</dbReference>
<evidence type="ECO:0000256" key="1">
    <source>
        <dbReference type="ARBA" id="ARBA00023015"/>
    </source>
</evidence>
<organism evidence="5 6">
    <name type="scientific">Rheinheimera riviphila</name>
    <dbReference type="NCBI Taxonomy" id="1834037"/>
    <lineage>
        <taxon>Bacteria</taxon>
        <taxon>Pseudomonadati</taxon>
        <taxon>Pseudomonadota</taxon>
        <taxon>Gammaproteobacteria</taxon>
        <taxon>Chromatiales</taxon>
        <taxon>Chromatiaceae</taxon>
        <taxon>Rheinheimera</taxon>
    </lineage>
</organism>
<evidence type="ECO:0000313" key="5">
    <source>
        <dbReference type="EMBL" id="RVU40184.1"/>
    </source>
</evidence>
<dbReference type="OrthoDB" id="9799384at2"/>
<dbReference type="PROSITE" id="PS50943">
    <property type="entry name" value="HTH_CROC1"/>
    <property type="match status" value="1"/>
</dbReference>
<proteinExistence type="predicted"/>
<evidence type="ECO:0000256" key="2">
    <source>
        <dbReference type="ARBA" id="ARBA00023125"/>
    </source>
</evidence>
<name>A0A437R084_9GAMM</name>